<evidence type="ECO:0000313" key="10">
    <source>
        <dbReference type="Proteomes" id="UP000182985"/>
    </source>
</evidence>
<dbReference type="PROSITE" id="PS50109">
    <property type="entry name" value="HIS_KIN"/>
    <property type="match status" value="1"/>
</dbReference>
<keyword evidence="4" id="KW-0547">Nucleotide-binding</keyword>
<evidence type="ECO:0000256" key="4">
    <source>
        <dbReference type="ARBA" id="ARBA00022741"/>
    </source>
</evidence>
<dbReference type="EC" id="2.7.13.3" evidence="2"/>
<dbReference type="SUPFAM" id="SSF55874">
    <property type="entry name" value="ATPase domain of HSP90 chaperone/DNA topoisomerase II/histidine kinase"/>
    <property type="match status" value="1"/>
</dbReference>
<evidence type="ECO:0000256" key="6">
    <source>
        <dbReference type="ARBA" id="ARBA00022840"/>
    </source>
</evidence>
<dbReference type="GO" id="GO:0005524">
    <property type="term" value="F:ATP binding"/>
    <property type="evidence" value="ECO:0007669"/>
    <property type="project" value="UniProtKB-KW"/>
</dbReference>
<keyword evidence="3" id="KW-0808">Transferase</keyword>
<dbReference type="GO" id="GO:0000160">
    <property type="term" value="P:phosphorelay signal transduction system"/>
    <property type="evidence" value="ECO:0007669"/>
    <property type="project" value="UniProtKB-KW"/>
</dbReference>
<evidence type="ECO:0000256" key="5">
    <source>
        <dbReference type="ARBA" id="ARBA00022777"/>
    </source>
</evidence>
<reference evidence="9 10" key="1">
    <citation type="submission" date="2016-10" db="EMBL/GenBank/DDBJ databases">
        <title>The Draft Genome Sequence of the Potato Rhizosphere Bacteria Ochrobactrum sp. IPA7.2.</title>
        <authorList>
            <person name="Gogoleva N.E."/>
            <person name="Khlopko Y.A."/>
            <person name="Burygin G.L."/>
            <person name="Plotnikov A.O."/>
        </authorList>
    </citation>
    <scope>NUCLEOTIDE SEQUENCE [LARGE SCALE GENOMIC DNA]</scope>
    <source>
        <strain evidence="9 10">IPA7.2</strain>
    </source>
</reference>
<dbReference type="Gene3D" id="3.30.565.10">
    <property type="entry name" value="Histidine kinase-like ATPase, C-terminal domain"/>
    <property type="match status" value="1"/>
</dbReference>
<dbReference type="InterPro" id="IPR005467">
    <property type="entry name" value="His_kinase_dom"/>
</dbReference>
<evidence type="ECO:0000256" key="2">
    <source>
        <dbReference type="ARBA" id="ARBA00012438"/>
    </source>
</evidence>
<dbReference type="Pfam" id="PF02518">
    <property type="entry name" value="HATPase_c"/>
    <property type="match status" value="1"/>
</dbReference>
<dbReference type="PANTHER" id="PTHR43065">
    <property type="entry name" value="SENSOR HISTIDINE KINASE"/>
    <property type="match status" value="1"/>
</dbReference>
<keyword evidence="10" id="KW-1185">Reference proteome</keyword>
<evidence type="ECO:0000256" key="3">
    <source>
        <dbReference type="ARBA" id="ARBA00022679"/>
    </source>
</evidence>
<dbReference type="SMART" id="SM00387">
    <property type="entry name" value="HATPase_c"/>
    <property type="match status" value="1"/>
</dbReference>
<evidence type="ECO:0000313" key="9">
    <source>
        <dbReference type="EMBL" id="OIS95156.1"/>
    </source>
</evidence>
<dbReference type="InterPro" id="IPR004358">
    <property type="entry name" value="Sig_transdc_His_kin-like_C"/>
</dbReference>
<name>A0A1J6HQB7_9HYPH</name>
<evidence type="ECO:0000259" key="8">
    <source>
        <dbReference type="PROSITE" id="PS50109"/>
    </source>
</evidence>
<keyword evidence="7" id="KW-0902">Two-component regulatory system</keyword>
<keyword evidence="5 9" id="KW-0418">Kinase</keyword>
<dbReference type="EMBL" id="MOEC01000002">
    <property type="protein sequence ID" value="OIS95156.1"/>
    <property type="molecule type" value="Genomic_DNA"/>
</dbReference>
<comment type="catalytic activity">
    <reaction evidence="1">
        <text>ATP + protein L-histidine = ADP + protein N-phospho-L-histidine.</text>
        <dbReference type="EC" id="2.7.13.3"/>
    </reaction>
</comment>
<feature type="domain" description="Histidine kinase" evidence="8">
    <location>
        <begin position="89"/>
        <end position="303"/>
    </location>
</feature>
<dbReference type="PANTHER" id="PTHR43065:SF46">
    <property type="entry name" value="C4-DICARBOXYLATE TRANSPORT SENSOR PROTEIN DCTB"/>
    <property type="match status" value="1"/>
</dbReference>
<comment type="caution">
    <text evidence="9">The sequence shown here is derived from an EMBL/GenBank/DDBJ whole genome shotgun (WGS) entry which is preliminary data.</text>
</comment>
<gene>
    <name evidence="9" type="ORF">BLA27_02395</name>
</gene>
<protein>
    <recommendedName>
        <fullName evidence="2">histidine kinase</fullName>
        <ecNumber evidence="2">2.7.13.3</ecNumber>
    </recommendedName>
</protein>
<dbReference type="Proteomes" id="UP000182985">
    <property type="component" value="Unassembled WGS sequence"/>
</dbReference>
<dbReference type="PRINTS" id="PR00344">
    <property type="entry name" value="BCTRLSENSOR"/>
</dbReference>
<proteinExistence type="predicted"/>
<sequence>MDDCPFCCIGKPNGAKREEPVREYGPATSCIQSIFLPLAPSIAHAPAGKPGVTSRENSMVQLKPDQSAFKSRGSNSNVIVSPDLLERAGVAHELGNLIQIASSALNIIARKAETDGHPVHGAAIDGARVSLDRAGVLVRNAIRQAGRIETTVEPIDVKRSLAEIGDLIRDNWAPGHRVDIRFSERLPAVRCLCLELQSAILNLALNARDSMPEGGEIIIEANAVLQRNMQQIVELRVSDSGIGMSPDTIRRAFDPFFTTKVSGLGGVGLALVKRFAEDVGGSVKLFSEAGAGTTVLLRLPGAK</sequence>
<dbReference type="OrthoDB" id="9805722at2"/>
<keyword evidence="6" id="KW-0067">ATP-binding</keyword>
<dbReference type="AlphaFoldDB" id="A0A1J6HQB7"/>
<dbReference type="InterPro" id="IPR003594">
    <property type="entry name" value="HATPase_dom"/>
</dbReference>
<accession>A0A1J6HQB7</accession>
<dbReference type="InterPro" id="IPR036890">
    <property type="entry name" value="HATPase_C_sf"/>
</dbReference>
<dbReference type="GO" id="GO:0004673">
    <property type="term" value="F:protein histidine kinase activity"/>
    <property type="evidence" value="ECO:0007669"/>
    <property type="project" value="UniProtKB-EC"/>
</dbReference>
<organism evidence="9 10">
    <name type="scientific">Brucella cytisi</name>
    <dbReference type="NCBI Taxonomy" id="407152"/>
    <lineage>
        <taxon>Bacteria</taxon>
        <taxon>Pseudomonadati</taxon>
        <taxon>Pseudomonadota</taxon>
        <taxon>Alphaproteobacteria</taxon>
        <taxon>Hyphomicrobiales</taxon>
        <taxon>Brucellaceae</taxon>
        <taxon>Brucella/Ochrobactrum group</taxon>
        <taxon>Brucella</taxon>
    </lineage>
</organism>
<evidence type="ECO:0000256" key="1">
    <source>
        <dbReference type="ARBA" id="ARBA00000085"/>
    </source>
</evidence>
<evidence type="ECO:0000256" key="7">
    <source>
        <dbReference type="ARBA" id="ARBA00023012"/>
    </source>
</evidence>